<dbReference type="EMBL" id="JAKTTI010000021">
    <property type="protein sequence ID" value="MCH1626343.1"/>
    <property type="molecule type" value="Genomic_DNA"/>
</dbReference>
<evidence type="ECO:0000256" key="1">
    <source>
        <dbReference type="SAM" id="Phobius"/>
    </source>
</evidence>
<keyword evidence="1" id="KW-0812">Transmembrane</keyword>
<dbReference type="AlphaFoldDB" id="A0AAW5EB04"/>
<evidence type="ECO:0000313" key="3">
    <source>
        <dbReference type="Proteomes" id="UP001431131"/>
    </source>
</evidence>
<protein>
    <submittedName>
        <fullName evidence="2">Uncharacterized protein</fullName>
    </submittedName>
</protein>
<feature type="transmembrane region" description="Helical" evidence="1">
    <location>
        <begin position="31"/>
        <end position="51"/>
    </location>
</feature>
<organism evidence="2 3">
    <name type="scientific">Fredinandcohnia quinoae</name>
    <dbReference type="NCBI Taxonomy" id="2918902"/>
    <lineage>
        <taxon>Bacteria</taxon>
        <taxon>Bacillati</taxon>
        <taxon>Bacillota</taxon>
        <taxon>Bacilli</taxon>
        <taxon>Bacillales</taxon>
        <taxon>Bacillaceae</taxon>
        <taxon>Fredinandcohnia</taxon>
    </lineage>
</organism>
<dbReference type="RefSeq" id="WP_240256260.1">
    <property type="nucleotide sequence ID" value="NZ_JAKTTI010000021.1"/>
</dbReference>
<keyword evidence="3" id="KW-1185">Reference proteome</keyword>
<accession>A0AAW5EB04</accession>
<reference evidence="2" key="1">
    <citation type="submission" date="2022-02" db="EMBL/GenBank/DDBJ databases">
        <title>Fredinandcohnia quinoae sp. nov. isolated from Chenopodium quinoa seeds.</title>
        <authorList>
            <person name="Saati-Santamaria Z."/>
            <person name="Flores-Felix J.D."/>
            <person name="Igual J.M."/>
            <person name="Velazquez E."/>
            <person name="Garcia-Fraile P."/>
            <person name="Martinez-Molina E."/>
        </authorList>
    </citation>
    <scope>NUCLEOTIDE SEQUENCE</scope>
    <source>
        <strain evidence="2">SECRCQ15</strain>
    </source>
</reference>
<sequence length="52" mass="6269">MFSFNKSINLFLEFLDGEQFDNFLGKITKELFRIILFLGVPYFLFIVFRLLN</sequence>
<name>A0AAW5EB04_9BACI</name>
<evidence type="ECO:0000313" key="2">
    <source>
        <dbReference type="EMBL" id="MCH1626343.1"/>
    </source>
</evidence>
<keyword evidence="1" id="KW-1133">Transmembrane helix</keyword>
<dbReference type="Proteomes" id="UP001431131">
    <property type="component" value="Unassembled WGS sequence"/>
</dbReference>
<proteinExistence type="predicted"/>
<gene>
    <name evidence="2" type="ORF">MJG50_13475</name>
</gene>
<keyword evidence="1" id="KW-0472">Membrane</keyword>
<comment type="caution">
    <text evidence="2">The sequence shown here is derived from an EMBL/GenBank/DDBJ whole genome shotgun (WGS) entry which is preliminary data.</text>
</comment>